<dbReference type="GeneID" id="98180770"/>
<dbReference type="EMBL" id="BAAFSV010000005">
    <property type="protein sequence ID" value="GAB1319818.1"/>
    <property type="molecule type" value="Genomic_DNA"/>
</dbReference>
<gene>
    <name evidence="1" type="ORF">MFIFM68171_10028</name>
</gene>
<dbReference type="RefSeq" id="XP_070921548.1">
    <property type="nucleotide sequence ID" value="XM_071065447.1"/>
</dbReference>
<dbReference type="SUPFAM" id="SSF52540">
    <property type="entry name" value="P-loop containing nucleoside triphosphate hydrolases"/>
    <property type="match status" value="1"/>
</dbReference>
<evidence type="ECO:0000313" key="2">
    <source>
        <dbReference type="Proteomes" id="UP001628179"/>
    </source>
</evidence>
<keyword evidence="2" id="KW-1185">Reference proteome</keyword>
<evidence type="ECO:0000313" key="1">
    <source>
        <dbReference type="EMBL" id="GAB1319818.1"/>
    </source>
</evidence>
<sequence>MTVGILFEEVSDIDWKKLYVPGTAKDFNLILYQLANAYSIWLVEQTPIPYTILGNNVGLGKTSTALALVAIDYFNCLRCKEDGTEFTASPTIMFEPPNLVAQVFNEIMGLWGKFFTVVVAQGDAKSYRGNTRLA</sequence>
<accession>A0ABQ0GQ25</accession>
<dbReference type="Proteomes" id="UP001628179">
    <property type="component" value="Unassembled WGS sequence"/>
</dbReference>
<comment type="caution">
    <text evidence="1">The sequence shown here is derived from an EMBL/GenBank/DDBJ whole genome shotgun (WGS) entry which is preliminary data.</text>
</comment>
<name>A0ABQ0GQ25_9PEZI</name>
<protein>
    <submittedName>
        <fullName evidence="1">Uncharacterized protein</fullName>
    </submittedName>
</protein>
<organism evidence="1 2">
    <name type="scientific">Madurella fahalii</name>
    <dbReference type="NCBI Taxonomy" id="1157608"/>
    <lineage>
        <taxon>Eukaryota</taxon>
        <taxon>Fungi</taxon>
        <taxon>Dikarya</taxon>
        <taxon>Ascomycota</taxon>
        <taxon>Pezizomycotina</taxon>
        <taxon>Sordariomycetes</taxon>
        <taxon>Sordariomycetidae</taxon>
        <taxon>Sordariales</taxon>
        <taxon>Sordariales incertae sedis</taxon>
        <taxon>Madurella</taxon>
    </lineage>
</organism>
<proteinExistence type="predicted"/>
<reference evidence="1 2" key="1">
    <citation type="submission" date="2024-09" db="EMBL/GenBank/DDBJ databases">
        <title>Itraconazole resistance in Madurella fahalii resulting from another homologue of gene encoding cytochrome P450 14-alpha sterol demethylase (CYP51).</title>
        <authorList>
            <person name="Yoshioka I."/>
            <person name="Fahal A.H."/>
            <person name="Kaneko S."/>
            <person name="Yaguchi T."/>
        </authorList>
    </citation>
    <scope>NUCLEOTIDE SEQUENCE [LARGE SCALE GENOMIC DNA]</scope>
    <source>
        <strain evidence="1 2">IFM 68171</strain>
    </source>
</reference>
<dbReference type="InterPro" id="IPR027417">
    <property type="entry name" value="P-loop_NTPase"/>
</dbReference>